<reference evidence="11 12" key="1">
    <citation type="submission" date="2020-12" db="EMBL/GenBank/DDBJ databases">
        <title>Concerted genomic and epigenomic changes stabilize Arabidopsis allopolyploids.</title>
        <authorList>
            <person name="Chen Z."/>
        </authorList>
    </citation>
    <scope>NUCLEOTIDE SEQUENCE [LARGE SCALE GENOMIC DNA]</scope>
    <source>
        <strain evidence="11">As9502</strain>
        <tissue evidence="11">Leaf</tissue>
    </source>
</reference>
<dbReference type="AlphaFoldDB" id="A0A8T1ZET1"/>
<keyword evidence="4 9" id="KW-1133">Transmembrane helix</keyword>
<dbReference type="EMBL" id="JAEFBJ010000011">
    <property type="protein sequence ID" value="KAG7557745.1"/>
    <property type="molecule type" value="Genomic_DNA"/>
</dbReference>
<evidence type="ECO:0000256" key="3">
    <source>
        <dbReference type="ARBA" id="ARBA00022737"/>
    </source>
</evidence>
<comment type="subcellular location">
    <subcellularLocation>
        <location evidence="1">Membrane</location>
        <topology evidence="1">Multi-pass membrane protein</topology>
    </subcellularLocation>
</comment>
<keyword evidence="6 9" id="KW-0472">Membrane</keyword>
<dbReference type="InterPro" id="IPR026961">
    <property type="entry name" value="PGG_dom"/>
</dbReference>
<dbReference type="Pfam" id="PF12796">
    <property type="entry name" value="Ank_2"/>
    <property type="match status" value="1"/>
</dbReference>
<evidence type="ECO:0000256" key="4">
    <source>
        <dbReference type="ARBA" id="ARBA00022989"/>
    </source>
</evidence>
<evidence type="ECO:0000313" key="12">
    <source>
        <dbReference type="Proteomes" id="UP000694251"/>
    </source>
</evidence>
<feature type="transmembrane region" description="Helical" evidence="9">
    <location>
        <begin position="746"/>
        <end position="772"/>
    </location>
</feature>
<evidence type="ECO:0000313" key="11">
    <source>
        <dbReference type="EMBL" id="KAG7557745.1"/>
    </source>
</evidence>
<feature type="transmembrane region" description="Helical" evidence="9">
    <location>
        <begin position="784"/>
        <end position="806"/>
    </location>
</feature>
<proteinExistence type="predicted"/>
<sequence>MDVSEARLSRIESQSSTDSSHDQRRQGYFSMNKINNGLRSLSSRGFLQARGKAIPQPMEDTESKFLINLKCSDLFDLPGEYVVMNAEMLSRLSDENEEWLEKMRSLGTPLACLKNDQGDSVLHLAATWNHLELVKSIVSEWPCLLLEPNLKDQLPSHVAASAGRLAVVKALVASITFFSARLAEEDREILNPYFLKDINGDTALNLALKGHYMEVALCLLKANKQASFLASKNGISPLYFAVEAGDVSLVKAMLGNDGPEGRSFNLEGRQYLAHAALKSMSTDVLDVILNKYPTLVDEKDEEGKSCLSFGASMGNYKGVCNLLDRSTSSAFECNDDGSFPIHVAVEKGHIEVVKEILKRCPYSKHLLNKKGQNILHIAAESGKFKILRHLTRNEQTNLLASEQDVDGNTPLHLATIKWRPRAVCELAGKKNLLIQNNRGLTALDIAESKLKPHYIYRERYTLLVLVEAHFQNDPRCRHTMSPTRPITPKGGGNKDYVNALLVVAALIATVTFTAGFTLPGGFKSSTPNLGMANLATNPRLMIFLIYDILALETSFVAVVSLILAQLGDPALYQSTVRLAMSLVCLSIYFMSLAFLVAMVIAAGNVIWLIVFFIILILPFIGVIVSMFYPHFVLHNPGPPAMVSKYLVSRVGIVDDDDQRKILEIQNNYGLPAMDITEMNLRSRYVFRERMTLMVLLCASSRRGFEVIPTSGMTLRRGFAAGFTVPDGFSSAPPNLGMATLDNELDFCYFLVCKTLAMQCSVVAIVALIWAQLGDPELIHKAFHLALPSLFVALVFMSSAFLFGVVATRRSQGSFLFNFVFNMITANFFHVMVLLLGPYVIPQLPGVPFLQPVTGLYLQLLLLFVNEEDYVSGSGYTCEKKRVKSEGSSGMDQVQNSKVT</sequence>
<feature type="domain" description="PGG" evidence="10">
    <location>
        <begin position="494"/>
        <end position="600"/>
    </location>
</feature>
<evidence type="ECO:0000256" key="7">
    <source>
        <dbReference type="PROSITE-ProRule" id="PRU00023"/>
    </source>
</evidence>
<dbReference type="PROSITE" id="PS50088">
    <property type="entry name" value="ANK_REPEAT"/>
    <property type="match status" value="1"/>
</dbReference>
<dbReference type="FunFam" id="1.25.40.20:FF:000473">
    <property type="entry name" value="Ankyrin repeat family protein"/>
    <property type="match status" value="1"/>
</dbReference>
<dbReference type="InterPro" id="IPR002110">
    <property type="entry name" value="Ankyrin_rpt"/>
</dbReference>
<comment type="caution">
    <text evidence="11">The sequence shown here is derived from an EMBL/GenBank/DDBJ whole genome shotgun (WGS) entry which is preliminary data.</text>
</comment>
<dbReference type="Pfam" id="PF13962">
    <property type="entry name" value="PGG"/>
    <property type="match status" value="2"/>
</dbReference>
<feature type="transmembrane region" description="Helical" evidence="9">
    <location>
        <begin position="540"/>
        <end position="564"/>
    </location>
</feature>
<dbReference type="OrthoDB" id="303876at2759"/>
<dbReference type="Proteomes" id="UP000694251">
    <property type="component" value="Chromosome 11"/>
</dbReference>
<feature type="domain" description="PGG" evidence="10">
    <location>
        <begin position="718"/>
        <end position="806"/>
    </location>
</feature>
<evidence type="ECO:0000256" key="5">
    <source>
        <dbReference type="ARBA" id="ARBA00023043"/>
    </source>
</evidence>
<keyword evidence="2 9" id="KW-0812">Transmembrane</keyword>
<keyword evidence="3" id="KW-0677">Repeat</keyword>
<feature type="transmembrane region" description="Helical" evidence="9">
    <location>
        <begin position="576"/>
        <end position="600"/>
    </location>
</feature>
<feature type="region of interest" description="Disordered" evidence="8">
    <location>
        <begin position="1"/>
        <end position="25"/>
    </location>
</feature>
<feature type="transmembrane region" description="Helical" evidence="9">
    <location>
        <begin position="606"/>
        <end position="628"/>
    </location>
</feature>
<evidence type="ECO:0000256" key="2">
    <source>
        <dbReference type="ARBA" id="ARBA00022692"/>
    </source>
</evidence>
<organism evidence="11 12">
    <name type="scientific">Arabidopsis suecica</name>
    <name type="common">Swedish thale-cress</name>
    <name type="synonym">Cardaminopsis suecica</name>
    <dbReference type="NCBI Taxonomy" id="45249"/>
    <lineage>
        <taxon>Eukaryota</taxon>
        <taxon>Viridiplantae</taxon>
        <taxon>Streptophyta</taxon>
        <taxon>Embryophyta</taxon>
        <taxon>Tracheophyta</taxon>
        <taxon>Spermatophyta</taxon>
        <taxon>Magnoliopsida</taxon>
        <taxon>eudicotyledons</taxon>
        <taxon>Gunneridae</taxon>
        <taxon>Pentapetalae</taxon>
        <taxon>rosids</taxon>
        <taxon>malvids</taxon>
        <taxon>Brassicales</taxon>
        <taxon>Brassicaceae</taxon>
        <taxon>Camelineae</taxon>
        <taxon>Arabidopsis</taxon>
    </lineage>
</organism>
<evidence type="ECO:0000256" key="8">
    <source>
        <dbReference type="SAM" id="MobiDB-lite"/>
    </source>
</evidence>
<dbReference type="GO" id="GO:0005886">
    <property type="term" value="C:plasma membrane"/>
    <property type="evidence" value="ECO:0007669"/>
    <property type="project" value="TreeGrafter"/>
</dbReference>
<name>A0A8T1ZET1_ARASU</name>
<feature type="repeat" description="ANK" evidence="7">
    <location>
        <begin position="336"/>
        <end position="359"/>
    </location>
</feature>
<dbReference type="PANTHER" id="PTHR24186">
    <property type="entry name" value="PROTEIN PHOSPHATASE 1 REGULATORY SUBUNIT"/>
    <property type="match status" value="1"/>
</dbReference>
<keyword evidence="5 7" id="KW-0040">ANK repeat</keyword>
<dbReference type="SMART" id="SM00248">
    <property type="entry name" value="ANK"/>
    <property type="match status" value="9"/>
</dbReference>
<keyword evidence="12" id="KW-1185">Reference proteome</keyword>
<evidence type="ECO:0000256" key="1">
    <source>
        <dbReference type="ARBA" id="ARBA00004141"/>
    </source>
</evidence>
<evidence type="ECO:0000256" key="6">
    <source>
        <dbReference type="ARBA" id="ARBA00023136"/>
    </source>
</evidence>
<protein>
    <submittedName>
        <fullName evidence="11">PGG domain</fullName>
    </submittedName>
</protein>
<accession>A0A8T1ZET1</accession>
<dbReference type="PROSITE" id="PS50297">
    <property type="entry name" value="ANK_REP_REGION"/>
    <property type="match status" value="1"/>
</dbReference>
<dbReference type="PANTHER" id="PTHR24186:SF46">
    <property type="entry name" value="PROTEIN ACCELERATED CELL DEATH 6-LIKE"/>
    <property type="match status" value="1"/>
</dbReference>
<feature type="transmembrane region" description="Helical" evidence="9">
    <location>
        <begin position="496"/>
        <end position="520"/>
    </location>
</feature>
<evidence type="ECO:0000256" key="9">
    <source>
        <dbReference type="SAM" id="Phobius"/>
    </source>
</evidence>
<evidence type="ECO:0000259" key="10">
    <source>
        <dbReference type="Pfam" id="PF13962"/>
    </source>
</evidence>
<gene>
    <name evidence="11" type="ORF">ISN44_As11g037010</name>
</gene>
<feature type="compositionally biased region" description="Basic and acidic residues" evidence="8">
    <location>
        <begin position="1"/>
        <end position="10"/>
    </location>
</feature>
<feature type="transmembrane region" description="Helical" evidence="9">
    <location>
        <begin position="818"/>
        <end position="840"/>
    </location>
</feature>